<keyword evidence="10" id="KW-0687">Ribonucleoprotein</keyword>
<dbReference type="AlphaFoldDB" id="A0A9J6GQQ2"/>
<protein>
    <recommendedName>
        <fullName evidence="11">Small ribosomal subunit protein mS39</fullName>
    </recommendedName>
</protein>
<evidence type="ECO:0000256" key="12">
    <source>
        <dbReference type="PROSITE-ProRule" id="PRU00708"/>
    </source>
</evidence>
<evidence type="ECO:0000256" key="6">
    <source>
        <dbReference type="ARBA" id="ARBA00022884"/>
    </source>
</evidence>
<evidence type="ECO:0000256" key="11">
    <source>
        <dbReference type="ARBA" id="ARBA00035134"/>
    </source>
</evidence>
<dbReference type="Proteomes" id="UP000821853">
    <property type="component" value="Chromosome 9"/>
</dbReference>
<reference evidence="13 14" key="1">
    <citation type="journal article" date="2020" name="Cell">
        <title>Large-Scale Comparative Analyses of Tick Genomes Elucidate Their Genetic Diversity and Vector Capacities.</title>
        <authorList>
            <consortium name="Tick Genome and Microbiome Consortium (TIGMIC)"/>
            <person name="Jia N."/>
            <person name="Wang J."/>
            <person name="Shi W."/>
            <person name="Du L."/>
            <person name="Sun Y."/>
            <person name="Zhan W."/>
            <person name="Jiang J.F."/>
            <person name="Wang Q."/>
            <person name="Zhang B."/>
            <person name="Ji P."/>
            <person name="Bell-Sakyi L."/>
            <person name="Cui X.M."/>
            <person name="Yuan T.T."/>
            <person name="Jiang B.G."/>
            <person name="Yang W.F."/>
            <person name="Lam T.T."/>
            <person name="Chang Q.C."/>
            <person name="Ding S.J."/>
            <person name="Wang X.J."/>
            <person name="Zhu J.G."/>
            <person name="Ruan X.D."/>
            <person name="Zhao L."/>
            <person name="Wei J.T."/>
            <person name="Ye R.Z."/>
            <person name="Que T.C."/>
            <person name="Du C.H."/>
            <person name="Zhou Y.H."/>
            <person name="Cheng J.X."/>
            <person name="Dai P.F."/>
            <person name="Guo W.B."/>
            <person name="Han X.H."/>
            <person name="Huang E.J."/>
            <person name="Li L.F."/>
            <person name="Wei W."/>
            <person name="Gao Y.C."/>
            <person name="Liu J.Z."/>
            <person name="Shao H.Z."/>
            <person name="Wang X."/>
            <person name="Wang C.C."/>
            <person name="Yang T.C."/>
            <person name="Huo Q.B."/>
            <person name="Li W."/>
            <person name="Chen H.Y."/>
            <person name="Chen S.E."/>
            <person name="Zhou L.G."/>
            <person name="Ni X.B."/>
            <person name="Tian J.H."/>
            <person name="Sheng Y."/>
            <person name="Liu T."/>
            <person name="Pan Y.S."/>
            <person name="Xia L.Y."/>
            <person name="Li J."/>
            <person name="Zhao F."/>
            <person name="Cao W.C."/>
        </authorList>
    </citation>
    <scope>NUCLEOTIDE SEQUENCE [LARGE SCALE GENOMIC DNA]</scope>
    <source>
        <strain evidence="13">HaeL-2018</strain>
    </source>
</reference>
<dbReference type="GO" id="GO:0032543">
    <property type="term" value="P:mitochondrial translation"/>
    <property type="evidence" value="ECO:0007669"/>
    <property type="project" value="InterPro"/>
</dbReference>
<dbReference type="GO" id="GO:0006417">
    <property type="term" value="P:regulation of translation"/>
    <property type="evidence" value="ECO:0007669"/>
    <property type="project" value="UniProtKB-KW"/>
</dbReference>
<feature type="repeat" description="PPR" evidence="12">
    <location>
        <begin position="175"/>
        <end position="209"/>
    </location>
</feature>
<comment type="caution">
    <text evidence="13">The sequence shown here is derived from an EMBL/GenBank/DDBJ whole genome shotgun (WGS) entry which is preliminary data.</text>
</comment>
<dbReference type="NCBIfam" id="TIGR00756">
    <property type="entry name" value="PPR"/>
    <property type="match status" value="1"/>
</dbReference>
<evidence type="ECO:0000256" key="2">
    <source>
        <dbReference type="ARBA" id="ARBA00008551"/>
    </source>
</evidence>
<evidence type="ECO:0000313" key="14">
    <source>
        <dbReference type="Proteomes" id="UP000821853"/>
    </source>
</evidence>
<evidence type="ECO:0000256" key="9">
    <source>
        <dbReference type="ARBA" id="ARBA00023128"/>
    </source>
</evidence>
<dbReference type="GO" id="GO:0005739">
    <property type="term" value="C:mitochondrion"/>
    <property type="evidence" value="ECO:0007669"/>
    <property type="project" value="UniProtKB-SubCell"/>
</dbReference>
<dbReference type="OMA" id="LVSIHYR"/>
<comment type="subcellular location">
    <subcellularLocation>
        <location evidence="1">Mitochondrion</location>
    </subcellularLocation>
</comment>
<evidence type="ECO:0000313" key="13">
    <source>
        <dbReference type="EMBL" id="KAH9380862.1"/>
    </source>
</evidence>
<dbReference type="VEuPathDB" id="VectorBase:HLOH_064464"/>
<gene>
    <name evidence="13" type="ORF">HPB48_012484</name>
</gene>
<dbReference type="GO" id="GO:0005840">
    <property type="term" value="C:ribosome"/>
    <property type="evidence" value="ECO:0007669"/>
    <property type="project" value="UniProtKB-KW"/>
</dbReference>
<keyword evidence="7" id="KW-0809">Transit peptide</keyword>
<dbReference type="OrthoDB" id="185373at2759"/>
<keyword evidence="4" id="KW-0677">Repeat</keyword>
<dbReference type="EMBL" id="JABSTR010000011">
    <property type="protein sequence ID" value="KAH9380862.1"/>
    <property type="molecule type" value="Genomic_DNA"/>
</dbReference>
<keyword evidence="6" id="KW-0694">RNA-binding</keyword>
<dbReference type="InterPro" id="IPR055063">
    <property type="entry name" value="Rib_mS39_PPR"/>
</dbReference>
<keyword evidence="8" id="KW-0689">Ribosomal protein</keyword>
<sequence>MLANKLNLVVLQDFTAPHYKYHDDPFFIPASNVAKRTYALAKESGRKAAKFFLDKYPDSFLHDPAEPRIEAFNPQKKYTAETEVEESDLVACIEKVDLDSAVIVYQNLKTKGTPISQDAVQSFLELLCFYNCKQPLDEDLTEERWQRQVAPRETRKSWNDGGLAEQVFNSMENKDAKAYAALIQGMAKHYQVDKAYEMFQEMLSKGMTPPVDVYNSLLGVVPFLRESYDSRWELARELMQGIECSGLRPNITTMNAALEIVSRFGASPTARKYALQVFSEMKYLDIGAWVIPLWTPISLRLLASQSMGGRL</sequence>
<accession>A0A9J6GQQ2</accession>
<keyword evidence="5" id="KW-0810">Translation regulation</keyword>
<evidence type="ECO:0000256" key="10">
    <source>
        <dbReference type="ARBA" id="ARBA00023274"/>
    </source>
</evidence>
<evidence type="ECO:0000256" key="1">
    <source>
        <dbReference type="ARBA" id="ARBA00004173"/>
    </source>
</evidence>
<dbReference type="InterPro" id="IPR037387">
    <property type="entry name" value="PTCD3"/>
</dbReference>
<evidence type="ECO:0000256" key="7">
    <source>
        <dbReference type="ARBA" id="ARBA00022946"/>
    </source>
</evidence>
<evidence type="ECO:0000256" key="5">
    <source>
        <dbReference type="ARBA" id="ARBA00022845"/>
    </source>
</evidence>
<evidence type="ECO:0000256" key="4">
    <source>
        <dbReference type="ARBA" id="ARBA00022737"/>
    </source>
</evidence>
<name>A0A9J6GQQ2_HAELO</name>
<comment type="similarity">
    <text evidence="2">Belongs to the mitochondrion-specific ribosomal protein mS39 family.</text>
</comment>
<dbReference type="PANTHER" id="PTHR16276">
    <property type="entry name" value="PENTATRICOPEPTIDE REPEAT DOMAIN-CONTAINING PROTEIN 3"/>
    <property type="match status" value="1"/>
</dbReference>
<dbReference type="InterPro" id="IPR002885">
    <property type="entry name" value="PPR_rpt"/>
</dbReference>
<keyword evidence="9" id="KW-0496">Mitochondrion</keyword>
<evidence type="ECO:0000256" key="3">
    <source>
        <dbReference type="ARBA" id="ARBA00022730"/>
    </source>
</evidence>
<dbReference type="GO" id="GO:0019843">
    <property type="term" value="F:rRNA binding"/>
    <property type="evidence" value="ECO:0007669"/>
    <property type="project" value="UniProtKB-KW"/>
</dbReference>
<dbReference type="GO" id="GO:1990904">
    <property type="term" value="C:ribonucleoprotein complex"/>
    <property type="evidence" value="ECO:0007669"/>
    <property type="project" value="UniProtKB-KW"/>
</dbReference>
<dbReference type="Gene3D" id="1.25.40.10">
    <property type="entry name" value="Tetratricopeptide repeat domain"/>
    <property type="match status" value="1"/>
</dbReference>
<dbReference type="PROSITE" id="PS51375">
    <property type="entry name" value="PPR"/>
    <property type="match status" value="1"/>
</dbReference>
<evidence type="ECO:0000256" key="8">
    <source>
        <dbReference type="ARBA" id="ARBA00022980"/>
    </source>
</evidence>
<keyword evidence="14" id="KW-1185">Reference proteome</keyword>
<dbReference type="InterPro" id="IPR011990">
    <property type="entry name" value="TPR-like_helical_dom_sf"/>
</dbReference>
<dbReference type="PANTHER" id="PTHR16276:SF1">
    <property type="entry name" value="SMALL RIBOSOMAL SUBUNIT PROTEIN MS39"/>
    <property type="match status" value="1"/>
</dbReference>
<dbReference type="GO" id="GO:0043024">
    <property type="term" value="F:ribosomal small subunit binding"/>
    <property type="evidence" value="ECO:0007669"/>
    <property type="project" value="InterPro"/>
</dbReference>
<keyword evidence="3" id="KW-0699">rRNA-binding</keyword>
<proteinExistence type="inferred from homology"/>
<organism evidence="13 14">
    <name type="scientific">Haemaphysalis longicornis</name>
    <name type="common">Bush tick</name>
    <dbReference type="NCBI Taxonomy" id="44386"/>
    <lineage>
        <taxon>Eukaryota</taxon>
        <taxon>Metazoa</taxon>
        <taxon>Ecdysozoa</taxon>
        <taxon>Arthropoda</taxon>
        <taxon>Chelicerata</taxon>
        <taxon>Arachnida</taxon>
        <taxon>Acari</taxon>
        <taxon>Parasitiformes</taxon>
        <taxon>Ixodida</taxon>
        <taxon>Ixodoidea</taxon>
        <taxon>Ixodidae</taxon>
        <taxon>Haemaphysalinae</taxon>
        <taxon>Haemaphysalis</taxon>
    </lineage>
</organism>
<dbReference type="Pfam" id="PF22330">
    <property type="entry name" value="Rib_mS39_PPR"/>
    <property type="match status" value="1"/>
</dbReference>